<gene>
    <name evidence="5 9" type="primary">rplY</name>
    <name evidence="5" type="synonym">ctc</name>
    <name evidence="9" type="ORF">Pan181_39910</name>
</gene>
<dbReference type="GO" id="GO:0003735">
    <property type="term" value="F:structural constituent of ribosome"/>
    <property type="evidence" value="ECO:0007669"/>
    <property type="project" value="InterPro"/>
</dbReference>
<dbReference type="InterPro" id="IPR001021">
    <property type="entry name" value="Ribosomal_bL25_long"/>
</dbReference>
<dbReference type="AlphaFoldDB" id="A0A518ASR1"/>
<keyword evidence="2 5" id="KW-0694">RNA-binding</keyword>
<evidence type="ECO:0000259" key="8">
    <source>
        <dbReference type="Pfam" id="PF14693"/>
    </source>
</evidence>
<feature type="region of interest" description="Disordered" evidence="6">
    <location>
        <begin position="183"/>
        <end position="210"/>
    </location>
</feature>
<keyword evidence="1 5" id="KW-0699">rRNA-binding</keyword>
<dbReference type="RefSeq" id="WP_145249123.1">
    <property type="nucleotide sequence ID" value="NZ_CP036278.1"/>
</dbReference>
<comment type="subunit">
    <text evidence="5">Part of the 50S ribosomal subunit; part of the 5S rRNA/L5/L18/L25 subcomplex. Contacts the 5S rRNA. Binds to the 5S rRNA independently of L5 and L18.</text>
</comment>
<comment type="function">
    <text evidence="5">This is one of the proteins that binds to the 5S RNA in the ribosome where it forms part of the central protuberance.</text>
</comment>
<keyword evidence="3 5" id="KW-0689">Ribosomal protein</keyword>
<organism evidence="9 10">
    <name type="scientific">Aeoliella mucimassa</name>
    <dbReference type="NCBI Taxonomy" id="2527972"/>
    <lineage>
        <taxon>Bacteria</taxon>
        <taxon>Pseudomonadati</taxon>
        <taxon>Planctomycetota</taxon>
        <taxon>Planctomycetia</taxon>
        <taxon>Pirellulales</taxon>
        <taxon>Lacipirellulaceae</taxon>
        <taxon>Aeoliella</taxon>
    </lineage>
</organism>
<dbReference type="EMBL" id="CP036278">
    <property type="protein sequence ID" value="QDU57769.1"/>
    <property type="molecule type" value="Genomic_DNA"/>
</dbReference>
<dbReference type="Pfam" id="PF14693">
    <property type="entry name" value="Ribosomal_TL5_C"/>
    <property type="match status" value="1"/>
</dbReference>
<dbReference type="PANTHER" id="PTHR33284">
    <property type="entry name" value="RIBOSOMAL PROTEIN L25/GLN-TRNA SYNTHETASE, ANTI-CODON-BINDING DOMAIN-CONTAINING PROTEIN"/>
    <property type="match status" value="1"/>
</dbReference>
<evidence type="ECO:0000256" key="3">
    <source>
        <dbReference type="ARBA" id="ARBA00022980"/>
    </source>
</evidence>
<protein>
    <recommendedName>
        <fullName evidence="5">Large ribosomal subunit protein bL25</fullName>
    </recommendedName>
    <alternativeName>
        <fullName evidence="5">General stress protein CTC</fullName>
    </alternativeName>
</protein>
<keyword evidence="10" id="KW-1185">Reference proteome</keyword>
<dbReference type="NCBIfam" id="TIGR00731">
    <property type="entry name" value="bL25_bact_ctc"/>
    <property type="match status" value="1"/>
</dbReference>
<proteinExistence type="inferred from homology"/>
<reference evidence="9 10" key="1">
    <citation type="submission" date="2019-02" db="EMBL/GenBank/DDBJ databases">
        <title>Deep-cultivation of Planctomycetes and their phenomic and genomic characterization uncovers novel biology.</title>
        <authorList>
            <person name="Wiegand S."/>
            <person name="Jogler M."/>
            <person name="Boedeker C."/>
            <person name="Pinto D."/>
            <person name="Vollmers J."/>
            <person name="Rivas-Marin E."/>
            <person name="Kohn T."/>
            <person name="Peeters S.H."/>
            <person name="Heuer A."/>
            <person name="Rast P."/>
            <person name="Oberbeckmann S."/>
            <person name="Bunk B."/>
            <person name="Jeske O."/>
            <person name="Meyerdierks A."/>
            <person name="Storesund J.E."/>
            <person name="Kallscheuer N."/>
            <person name="Luecker S."/>
            <person name="Lage O.M."/>
            <person name="Pohl T."/>
            <person name="Merkel B.J."/>
            <person name="Hornburger P."/>
            <person name="Mueller R.-W."/>
            <person name="Bruemmer F."/>
            <person name="Labrenz M."/>
            <person name="Spormann A.M."/>
            <person name="Op den Camp H."/>
            <person name="Overmann J."/>
            <person name="Amann R."/>
            <person name="Jetten M.S.M."/>
            <person name="Mascher T."/>
            <person name="Medema M.H."/>
            <person name="Devos D.P."/>
            <person name="Kaster A.-K."/>
            <person name="Ovreas L."/>
            <person name="Rohde M."/>
            <person name="Galperin M.Y."/>
            <person name="Jogler C."/>
        </authorList>
    </citation>
    <scope>NUCLEOTIDE SEQUENCE [LARGE SCALE GENOMIC DNA]</scope>
    <source>
        <strain evidence="9 10">Pan181</strain>
    </source>
</reference>
<evidence type="ECO:0000313" key="9">
    <source>
        <dbReference type="EMBL" id="QDU57769.1"/>
    </source>
</evidence>
<evidence type="ECO:0000256" key="2">
    <source>
        <dbReference type="ARBA" id="ARBA00022884"/>
    </source>
</evidence>
<dbReference type="Gene3D" id="2.170.120.20">
    <property type="entry name" value="Ribosomal protein L25, beta domain"/>
    <property type="match status" value="1"/>
</dbReference>
<dbReference type="GO" id="GO:0006412">
    <property type="term" value="P:translation"/>
    <property type="evidence" value="ECO:0007669"/>
    <property type="project" value="UniProtKB-UniRule"/>
</dbReference>
<feature type="domain" description="Large ribosomal subunit protein bL25 L25" evidence="7">
    <location>
        <begin position="5"/>
        <end position="88"/>
    </location>
</feature>
<evidence type="ECO:0000256" key="1">
    <source>
        <dbReference type="ARBA" id="ARBA00022730"/>
    </source>
</evidence>
<dbReference type="SUPFAM" id="SSF50715">
    <property type="entry name" value="Ribosomal protein L25-like"/>
    <property type="match status" value="1"/>
</dbReference>
<dbReference type="InterPro" id="IPR029751">
    <property type="entry name" value="Ribosomal_L25_dom"/>
</dbReference>
<dbReference type="PANTHER" id="PTHR33284:SF1">
    <property type="entry name" value="RIBOSOMAL PROTEIN L25_GLN-TRNA SYNTHETASE, ANTI-CODON-BINDING DOMAIN-CONTAINING PROTEIN"/>
    <property type="match status" value="1"/>
</dbReference>
<dbReference type="CDD" id="cd00495">
    <property type="entry name" value="Ribosomal_L25_TL5_CTC"/>
    <property type="match status" value="1"/>
</dbReference>
<accession>A0A518ASR1</accession>
<evidence type="ECO:0000256" key="5">
    <source>
        <dbReference type="HAMAP-Rule" id="MF_01334"/>
    </source>
</evidence>
<evidence type="ECO:0000313" key="10">
    <source>
        <dbReference type="Proteomes" id="UP000315750"/>
    </source>
</evidence>
<dbReference type="Pfam" id="PF01386">
    <property type="entry name" value="Ribosomal_L25p"/>
    <property type="match status" value="1"/>
</dbReference>
<dbReference type="InterPro" id="IPR020056">
    <property type="entry name" value="Rbsml_bL25/Gln-tRNA_synth_N"/>
</dbReference>
<feature type="compositionally biased region" description="Basic and acidic residues" evidence="6">
    <location>
        <begin position="200"/>
        <end position="210"/>
    </location>
</feature>
<dbReference type="Gene3D" id="2.40.240.10">
    <property type="entry name" value="Ribosomal Protein L25, Chain P"/>
    <property type="match status" value="1"/>
</dbReference>
<dbReference type="InterPro" id="IPR011035">
    <property type="entry name" value="Ribosomal_bL25/Gln-tRNA_synth"/>
</dbReference>
<dbReference type="Proteomes" id="UP000315750">
    <property type="component" value="Chromosome"/>
</dbReference>
<keyword evidence="4 5" id="KW-0687">Ribonucleoprotein</keyword>
<sequence>MSETLTVKKRETTGSRSSYALRRDGKCPLVLYGHNEPSVHLSVPYDQLSATLRHGAKLVQLTGDESGQAILHDMQWDTFGRYVLHVDLLRVDAGELVTVEIPVEAKGEAPGEVEGGIITWVNHSVEIEVTPAAIPEKLHVDLAGVNLGDTVTADAIFDLPEGSKLVTAAERVILNCVAPAAADADEEEDAAASGAEPELVGDKGEEADSE</sequence>
<dbReference type="HAMAP" id="MF_01334">
    <property type="entry name" value="Ribosomal_bL25_CTC"/>
    <property type="match status" value="1"/>
</dbReference>
<comment type="similarity">
    <text evidence="5">Belongs to the bacterial ribosomal protein bL25 family. CTC subfamily.</text>
</comment>
<dbReference type="OrthoDB" id="9790002at2"/>
<name>A0A518ASR1_9BACT</name>
<dbReference type="KEGG" id="amuc:Pan181_39910"/>
<evidence type="ECO:0000259" key="7">
    <source>
        <dbReference type="Pfam" id="PF01386"/>
    </source>
</evidence>
<dbReference type="InterPro" id="IPR020057">
    <property type="entry name" value="Ribosomal_bL25_b-dom"/>
</dbReference>
<evidence type="ECO:0000256" key="4">
    <source>
        <dbReference type="ARBA" id="ARBA00023274"/>
    </source>
</evidence>
<dbReference type="InterPro" id="IPR037121">
    <property type="entry name" value="Ribosomal_bL25_C"/>
</dbReference>
<evidence type="ECO:0000256" key="6">
    <source>
        <dbReference type="SAM" id="MobiDB-lite"/>
    </source>
</evidence>
<dbReference type="InterPro" id="IPR020930">
    <property type="entry name" value="Ribosomal_uL5_bac-type"/>
</dbReference>
<dbReference type="GO" id="GO:0022625">
    <property type="term" value="C:cytosolic large ribosomal subunit"/>
    <property type="evidence" value="ECO:0007669"/>
    <property type="project" value="TreeGrafter"/>
</dbReference>
<feature type="domain" description="Large ribosomal subunit protein bL25 beta" evidence="8">
    <location>
        <begin position="97"/>
        <end position="179"/>
    </location>
</feature>
<dbReference type="GO" id="GO:0008097">
    <property type="term" value="F:5S rRNA binding"/>
    <property type="evidence" value="ECO:0007669"/>
    <property type="project" value="InterPro"/>
</dbReference>